<keyword evidence="4" id="KW-0904">Protein phosphatase</keyword>
<proteinExistence type="inferred from homology"/>
<gene>
    <name evidence="6" type="ORF">GCM10009431_23700</name>
</gene>
<dbReference type="InterPro" id="IPR023485">
    <property type="entry name" value="Ptyr_pPase"/>
</dbReference>
<dbReference type="InterPro" id="IPR050438">
    <property type="entry name" value="LMW_PTPase"/>
</dbReference>
<keyword evidence="3" id="KW-0378">Hydrolase</keyword>
<evidence type="ECO:0000256" key="1">
    <source>
        <dbReference type="ARBA" id="ARBA00011063"/>
    </source>
</evidence>
<dbReference type="PANTHER" id="PTHR11717">
    <property type="entry name" value="LOW MOLECULAR WEIGHT PROTEIN TYROSINE PHOSPHATASE"/>
    <property type="match status" value="1"/>
</dbReference>
<evidence type="ECO:0000313" key="7">
    <source>
        <dbReference type="Proteomes" id="UP001500736"/>
    </source>
</evidence>
<dbReference type="SUPFAM" id="SSF52788">
    <property type="entry name" value="Phosphotyrosine protein phosphatases I"/>
    <property type="match status" value="1"/>
</dbReference>
<dbReference type="CDD" id="cd16343">
    <property type="entry name" value="LMWPTP"/>
    <property type="match status" value="1"/>
</dbReference>
<sequence length="152" mass="17059">MVSILMVCLGNICRSPLAHGILESKLPSDKFYVDSAGTANYHVGDSPDHRSIAVAKANGINISHQRGRQFKVSDFDTFDHIFVMDQSNFENVIKLARNTHDSSKVKLILEVDPHIKDKNVPDPYYGTIKDFEHVYSLLDNSCNIISKNLINN</sequence>
<evidence type="ECO:0000313" key="6">
    <source>
        <dbReference type="EMBL" id="GAA0746890.1"/>
    </source>
</evidence>
<organism evidence="6 7">
    <name type="scientific">Gaetbulibacter jejuensis</name>
    <dbReference type="NCBI Taxonomy" id="584607"/>
    <lineage>
        <taxon>Bacteria</taxon>
        <taxon>Pseudomonadati</taxon>
        <taxon>Bacteroidota</taxon>
        <taxon>Flavobacteriia</taxon>
        <taxon>Flavobacteriales</taxon>
        <taxon>Flavobacteriaceae</taxon>
        <taxon>Gaetbulibacter</taxon>
    </lineage>
</organism>
<dbReference type="Proteomes" id="UP001500736">
    <property type="component" value="Unassembled WGS sequence"/>
</dbReference>
<keyword evidence="7" id="KW-1185">Reference proteome</keyword>
<protein>
    <recommendedName>
        <fullName evidence="2">protein-tyrosine-phosphatase</fullName>
        <ecNumber evidence="2">3.1.3.48</ecNumber>
    </recommendedName>
</protein>
<feature type="domain" description="Phosphotyrosine protein phosphatase I" evidence="5">
    <location>
        <begin position="2"/>
        <end position="152"/>
    </location>
</feature>
<name>A0ABP3V221_9FLAO</name>
<dbReference type="InterPro" id="IPR036196">
    <property type="entry name" value="Ptyr_pPase_sf"/>
</dbReference>
<dbReference type="EMBL" id="BAAAGF010000003">
    <property type="protein sequence ID" value="GAA0746890.1"/>
    <property type="molecule type" value="Genomic_DNA"/>
</dbReference>
<comment type="similarity">
    <text evidence="1">Belongs to the low molecular weight phosphotyrosine protein phosphatase family.</text>
</comment>
<dbReference type="PRINTS" id="PR00719">
    <property type="entry name" value="LMWPTPASE"/>
</dbReference>
<accession>A0ABP3V221</accession>
<dbReference type="SMART" id="SM00226">
    <property type="entry name" value="LMWPc"/>
    <property type="match status" value="1"/>
</dbReference>
<dbReference type="InterPro" id="IPR017867">
    <property type="entry name" value="Tyr_phospatase_low_mol_wt"/>
</dbReference>
<reference evidence="7" key="1">
    <citation type="journal article" date="2019" name="Int. J. Syst. Evol. Microbiol.">
        <title>The Global Catalogue of Microorganisms (GCM) 10K type strain sequencing project: providing services to taxonomists for standard genome sequencing and annotation.</title>
        <authorList>
            <consortium name="The Broad Institute Genomics Platform"/>
            <consortium name="The Broad Institute Genome Sequencing Center for Infectious Disease"/>
            <person name="Wu L."/>
            <person name="Ma J."/>
        </authorList>
    </citation>
    <scope>NUCLEOTIDE SEQUENCE [LARGE SCALE GENOMIC DNA]</scope>
    <source>
        <strain evidence="7">JCM 15976</strain>
    </source>
</reference>
<evidence type="ECO:0000256" key="2">
    <source>
        <dbReference type="ARBA" id="ARBA00013064"/>
    </source>
</evidence>
<dbReference type="EC" id="3.1.3.48" evidence="2"/>
<evidence type="ECO:0000259" key="5">
    <source>
        <dbReference type="SMART" id="SM00226"/>
    </source>
</evidence>
<dbReference type="RefSeq" id="WP_343798523.1">
    <property type="nucleotide sequence ID" value="NZ_BAAAGF010000003.1"/>
</dbReference>
<dbReference type="Pfam" id="PF01451">
    <property type="entry name" value="LMWPc"/>
    <property type="match status" value="1"/>
</dbReference>
<dbReference type="Gene3D" id="3.40.50.2300">
    <property type="match status" value="1"/>
</dbReference>
<dbReference type="PANTHER" id="PTHR11717:SF7">
    <property type="entry name" value="LOW MOLECULAR WEIGHT PHOSPHOTYROSINE PROTEIN PHOSPHATASE"/>
    <property type="match status" value="1"/>
</dbReference>
<evidence type="ECO:0000256" key="3">
    <source>
        <dbReference type="ARBA" id="ARBA00022801"/>
    </source>
</evidence>
<evidence type="ECO:0000256" key="4">
    <source>
        <dbReference type="ARBA" id="ARBA00022912"/>
    </source>
</evidence>
<comment type="caution">
    <text evidence="6">The sequence shown here is derived from an EMBL/GenBank/DDBJ whole genome shotgun (WGS) entry which is preliminary data.</text>
</comment>